<dbReference type="Proteomes" id="UP000325933">
    <property type="component" value="Unassembled WGS sequence"/>
</dbReference>
<dbReference type="EMBL" id="VYQB01000011">
    <property type="protein sequence ID" value="KAA9014979.1"/>
    <property type="molecule type" value="Genomic_DNA"/>
</dbReference>
<accession>A0A5J5HYR8</accession>
<evidence type="ECO:0000313" key="3">
    <source>
        <dbReference type="Proteomes" id="UP000325933"/>
    </source>
</evidence>
<organism evidence="2 3">
    <name type="scientific">Sphingobium limneticum</name>
    <dbReference type="NCBI Taxonomy" id="1007511"/>
    <lineage>
        <taxon>Bacteria</taxon>
        <taxon>Pseudomonadati</taxon>
        <taxon>Pseudomonadota</taxon>
        <taxon>Alphaproteobacteria</taxon>
        <taxon>Sphingomonadales</taxon>
        <taxon>Sphingomonadaceae</taxon>
        <taxon>Sphingobium</taxon>
    </lineage>
</organism>
<proteinExistence type="predicted"/>
<sequence length="65" mass="7071">MFFGVRLRSLFTSRWFALLWALLVILTAIQFVGSGPDKDDPAQGDNAAGADGLTNEQRQAIANAF</sequence>
<dbReference type="EMBL" id="VYQA01000011">
    <property type="protein sequence ID" value="KAA9027904.1"/>
    <property type="molecule type" value="Genomic_DNA"/>
</dbReference>
<name>A0A5J5HYR8_9SPHN</name>
<dbReference type="RefSeq" id="WP_150426260.1">
    <property type="nucleotide sequence ID" value="NZ_VYQA01000011.1"/>
</dbReference>
<evidence type="ECO:0000313" key="4">
    <source>
        <dbReference type="Proteomes" id="UP000326364"/>
    </source>
</evidence>
<evidence type="ECO:0000313" key="1">
    <source>
        <dbReference type="EMBL" id="KAA9014979.1"/>
    </source>
</evidence>
<comment type="caution">
    <text evidence="2">The sequence shown here is derived from an EMBL/GenBank/DDBJ whole genome shotgun (WGS) entry which is preliminary data.</text>
</comment>
<dbReference type="Proteomes" id="UP000326364">
    <property type="component" value="Unassembled WGS sequence"/>
</dbReference>
<dbReference type="AlphaFoldDB" id="A0A5J5HYR8"/>
<keyword evidence="4" id="KW-1185">Reference proteome</keyword>
<evidence type="ECO:0000313" key="2">
    <source>
        <dbReference type="EMBL" id="KAA9027904.1"/>
    </source>
</evidence>
<protein>
    <submittedName>
        <fullName evidence="2">Uncharacterized protein</fullName>
    </submittedName>
</protein>
<reference evidence="3 4" key="1">
    <citation type="submission" date="2019-09" db="EMBL/GenBank/DDBJ databases">
        <authorList>
            <person name="Feng G."/>
        </authorList>
    </citation>
    <scope>NUCLEOTIDE SEQUENCE [LARGE SCALE GENOMIC DNA]</scope>
    <source>
        <strain evidence="2 3">KACC 19283</strain>
        <strain evidence="1 4">KACC 19284</strain>
    </source>
</reference>
<gene>
    <name evidence="2" type="ORF">F4U95_15200</name>
    <name evidence="1" type="ORF">F4U96_15075</name>
</gene>